<dbReference type="Proteomes" id="UP000325313">
    <property type="component" value="Unassembled WGS sequence"/>
</dbReference>
<protein>
    <submittedName>
        <fullName evidence="1">Uncharacterized protein</fullName>
    </submittedName>
</protein>
<reference evidence="1 2" key="1">
    <citation type="submission" date="2019-05" db="EMBL/GenBank/DDBJ databases">
        <title>Emergence of the Ug99 lineage of the wheat stem rust pathogen through somatic hybridization.</title>
        <authorList>
            <person name="Li F."/>
            <person name="Upadhyaya N.M."/>
            <person name="Sperschneider J."/>
            <person name="Matny O."/>
            <person name="Nguyen-Phuc H."/>
            <person name="Mago R."/>
            <person name="Raley C."/>
            <person name="Miller M.E."/>
            <person name="Silverstein K.A.T."/>
            <person name="Henningsen E."/>
            <person name="Hirsch C.D."/>
            <person name="Visser B."/>
            <person name="Pretorius Z.A."/>
            <person name="Steffenson B.J."/>
            <person name="Schwessinger B."/>
            <person name="Dodds P.N."/>
            <person name="Figueroa M."/>
        </authorList>
    </citation>
    <scope>NUCLEOTIDE SEQUENCE [LARGE SCALE GENOMIC DNA]</scope>
    <source>
        <strain evidence="1 2">Ug99</strain>
    </source>
</reference>
<comment type="caution">
    <text evidence="1">The sequence shown here is derived from an EMBL/GenBank/DDBJ whole genome shotgun (WGS) entry which is preliminary data.</text>
</comment>
<name>A0A5B0Q0M7_PUCGR</name>
<evidence type="ECO:0000313" key="1">
    <source>
        <dbReference type="EMBL" id="KAA1106736.1"/>
    </source>
</evidence>
<dbReference type="AlphaFoldDB" id="A0A5B0Q0M7"/>
<gene>
    <name evidence="1" type="ORF">PGTUg99_016728</name>
</gene>
<dbReference type="EMBL" id="VDEP01000310">
    <property type="protein sequence ID" value="KAA1106736.1"/>
    <property type="molecule type" value="Genomic_DNA"/>
</dbReference>
<organism evidence="1 2">
    <name type="scientific">Puccinia graminis f. sp. tritici</name>
    <dbReference type="NCBI Taxonomy" id="56615"/>
    <lineage>
        <taxon>Eukaryota</taxon>
        <taxon>Fungi</taxon>
        <taxon>Dikarya</taxon>
        <taxon>Basidiomycota</taxon>
        <taxon>Pucciniomycotina</taxon>
        <taxon>Pucciniomycetes</taxon>
        <taxon>Pucciniales</taxon>
        <taxon>Pucciniaceae</taxon>
        <taxon>Puccinia</taxon>
    </lineage>
</organism>
<sequence>MYQQPRFGLLLTINFFNDAHGIIGHLKSVTNLSRWTKTQQTTYKNDSASKIYKLPRIGSRITLGDDSLAY</sequence>
<evidence type="ECO:0000313" key="2">
    <source>
        <dbReference type="Proteomes" id="UP000325313"/>
    </source>
</evidence>
<proteinExistence type="predicted"/>
<accession>A0A5B0Q0M7</accession>